<dbReference type="GO" id="GO:0016251">
    <property type="term" value="F:RNA polymerase II general transcription initiation factor activity"/>
    <property type="evidence" value="ECO:0007669"/>
    <property type="project" value="TreeGrafter"/>
</dbReference>
<dbReference type="GO" id="GO:0000976">
    <property type="term" value="F:transcription cis-regulatory region binding"/>
    <property type="evidence" value="ECO:0007669"/>
    <property type="project" value="TreeGrafter"/>
</dbReference>
<dbReference type="AlphaFoldDB" id="A0A1U7LS12"/>
<gene>
    <name evidence="9" type="ORF">NEOLI_001161</name>
</gene>
<feature type="domain" description="Transcription initiation factor TFIID subunit 2 TPR repeats" evidence="8">
    <location>
        <begin position="715"/>
        <end position="1000"/>
    </location>
</feature>
<dbReference type="Pfam" id="PF25577">
    <property type="entry name" value="TPR_TAF2_C"/>
    <property type="match status" value="1"/>
</dbReference>
<dbReference type="InterPro" id="IPR057345">
    <property type="entry name" value="Ig-like_TAF2"/>
</dbReference>
<comment type="similarity">
    <text evidence="2">Belongs to the TAF2 family.</text>
</comment>
<accession>A0A1U7LS12</accession>
<organism evidence="9 10">
    <name type="scientific">Neolecta irregularis (strain DAH-3)</name>
    <dbReference type="NCBI Taxonomy" id="1198029"/>
    <lineage>
        <taxon>Eukaryota</taxon>
        <taxon>Fungi</taxon>
        <taxon>Dikarya</taxon>
        <taxon>Ascomycota</taxon>
        <taxon>Taphrinomycotina</taxon>
        <taxon>Neolectales</taxon>
        <taxon>Neolectaceae</taxon>
        <taxon>Neolecta</taxon>
    </lineage>
</organism>
<dbReference type="InterPro" id="IPR042097">
    <property type="entry name" value="Aminopeptidase_N-like_N_sf"/>
</dbReference>
<dbReference type="Gene3D" id="2.60.40.1730">
    <property type="entry name" value="tricorn interacting facor f3 domain"/>
    <property type="match status" value="1"/>
</dbReference>
<evidence type="ECO:0000259" key="8">
    <source>
        <dbReference type="Pfam" id="PF25577"/>
    </source>
</evidence>
<dbReference type="GO" id="GO:0003743">
    <property type="term" value="F:translation initiation factor activity"/>
    <property type="evidence" value="ECO:0007669"/>
    <property type="project" value="UniProtKB-KW"/>
</dbReference>
<feature type="domain" description="Transcription initiation factor TFIID subunit 2 Ig-like" evidence="7">
    <location>
        <begin position="532"/>
        <end position="714"/>
    </location>
</feature>
<reference evidence="9 10" key="1">
    <citation type="submission" date="2016-04" db="EMBL/GenBank/DDBJ databases">
        <title>Evolutionary innovation and constraint leading to complex multicellularity in the Ascomycota.</title>
        <authorList>
            <person name="Cisse O."/>
            <person name="Nguyen A."/>
            <person name="Hewitt D.A."/>
            <person name="Jedd G."/>
            <person name="Stajich J.E."/>
        </authorList>
    </citation>
    <scope>NUCLEOTIDE SEQUENCE [LARGE SCALE GENOMIC DNA]</scope>
    <source>
        <strain evidence="9 10">DAH-3</strain>
    </source>
</reference>
<keyword evidence="4" id="KW-0805">Transcription regulation</keyword>
<evidence type="ECO:0000259" key="7">
    <source>
        <dbReference type="Pfam" id="PF25316"/>
    </source>
</evidence>
<keyword evidence="5" id="KW-0804">Transcription</keyword>
<evidence type="ECO:0000313" key="9">
    <source>
        <dbReference type="EMBL" id="OLL25460.1"/>
    </source>
</evidence>
<comment type="caution">
    <text evidence="9">The sequence shown here is derived from an EMBL/GenBank/DDBJ whole genome shotgun (WGS) entry which is preliminary data.</text>
</comment>
<dbReference type="STRING" id="1198029.A0A1U7LS12"/>
<evidence type="ECO:0000313" key="10">
    <source>
        <dbReference type="Proteomes" id="UP000186594"/>
    </source>
</evidence>
<dbReference type="CDD" id="cd09839">
    <property type="entry name" value="M1_like_TAF2"/>
    <property type="match status" value="1"/>
</dbReference>
<dbReference type="PANTHER" id="PTHR15137:SF9">
    <property type="entry name" value="TRANSCRIPTION INITIATION FACTOR TFIID SUBUNIT 2"/>
    <property type="match status" value="1"/>
</dbReference>
<evidence type="ECO:0000256" key="6">
    <source>
        <dbReference type="ARBA" id="ARBA00023242"/>
    </source>
</evidence>
<dbReference type="SUPFAM" id="SSF55486">
    <property type="entry name" value="Metalloproteases ('zincins'), catalytic domain"/>
    <property type="match status" value="1"/>
</dbReference>
<dbReference type="EMBL" id="LXFE01000400">
    <property type="protein sequence ID" value="OLL25460.1"/>
    <property type="molecule type" value="Genomic_DNA"/>
</dbReference>
<proteinExistence type="inferred from homology"/>
<dbReference type="Gene3D" id="1.10.390.10">
    <property type="entry name" value="Neutral Protease Domain 2"/>
    <property type="match status" value="1"/>
</dbReference>
<keyword evidence="9" id="KW-0396">Initiation factor</keyword>
<dbReference type="OrthoDB" id="308861at2759"/>
<dbReference type="GO" id="GO:0006367">
    <property type="term" value="P:transcription initiation at RNA polymerase II promoter"/>
    <property type="evidence" value="ECO:0007669"/>
    <property type="project" value="TreeGrafter"/>
</dbReference>
<dbReference type="SUPFAM" id="SSF63737">
    <property type="entry name" value="Leukotriene A4 hydrolase N-terminal domain"/>
    <property type="match status" value="1"/>
</dbReference>
<evidence type="ECO:0000256" key="1">
    <source>
        <dbReference type="ARBA" id="ARBA00004123"/>
    </source>
</evidence>
<sequence>MPEPVVLGRGFNLGHENISLEINFEEQAINGTAELTIIPTDPLLRSIQLDCRQCKIHAVKVNGVPSKYNYSDEFNKLHLPNGSTVHQHHLLRQKLERALHQGIAQGLQISFPKDVKIEAQDYMTATAAQLLPTGRAQGTPEPATPFTPAPFKPESASTLYAPVTVRIDFSVQNSVTGLNFVACDRKDPRYAHVFMTNSTSPCSASFCFPCLDSLWDRCTWTFSITVPKTLGDVLGKQRWDISPNSTETFMEEWDEEDDLEISVVCCGDLVDQSPHPTDPRKKIVSYCLISASSAQHIGFAAGPFTKVNLSDYRESEQDEAMGVNSVEILGYCLPHRESELRNTCMFMCKAIDFLVRDFGSYPFTSFKIIFVEDAPLKPGPLATMAICNTIYDVTYSITHCIVSQWVGVNIIPKQWPDAWITAGLGHYAMEKIMEEDINREPLYAARLPGFAAQDDIDFVDLKAPVVLFVLEHRITKSGISFGLSRVIPKLFLQAISGDLQSGCLSTAHFVKTCEKVSHVKLDSFAQQWIFGSGYPKIRVVQRFNKKKLVIEMGIRQVQAQEPGERKLSVENFCDEAKRRLNDQTVHPVRPAFSGPMTIRIHEADGTPYDHVVDIRDTFTKIDIPYNTKYKRLRRRKRFRNMRALNNNDEDGNEEATDVMISALGDVLQTEEELQQWMLSDWTKEDEDKMADEAFEWLRIDADCEWIGEIIVQQPDYMFLSQLQQDRDVMAQYEAIRHFATSKGTQMGSTILVRTLMDRRYYYGIRQEAAYALTNFATAELNNLGQLHLAKAFQAGYCFPESMTPLGNDFSDTTDYFVKSSIPRAISMIRMANGETPTSVKQFLVELLKHNDNSNNEYSDAYYLAMLMKALASTLIPKNRDPLEYDIHFADSESIAMTNSAITEIERCQRMDHLRPSYQNIIVRTALQIKSELAQLGLIPTNYRELLAYTRPGNLDPVRSQAFDVMLRLGALRQEPLVKYIFTTLASDESFFVKHCLENSILTGLGAMAILSRPTGSMPQTNGIMVVEDDPSASAEQRRDIMARKNIVGAITALRKEIGQEEYLKKAIWRIANSPRASPFTRRILLDACRILYEVRSSLLLVLKCEALKPRLMAILVERGHLVIKNQSPALLPRRSKIKLNTKPLKQSRVTPKVEQEVASPEYTLPAVGETPPATVLTKLKIKLKGISSH</sequence>
<protein>
    <recommendedName>
        <fullName evidence="3">Transcription initiation factor TFIID subunit 2</fullName>
    </recommendedName>
</protein>
<keyword evidence="10" id="KW-1185">Reference proteome</keyword>
<evidence type="ECO:0000256" key="3">
    <source>
        <dbReference type="ARBA" id="ARBA00017363"/>
    </source>
</evidence>
<dbReference type="InterPro" id="IPR037813">
    <property type="entry name" value="TAF2"/>
</dbReference>
<evidence type="ECO:0000256" key="2">
    <source>
        <dbReference type="ARBA" id="ARBA00010937"/>
    </source>
</evidence>
<evidence type="ECO:0000256" key="5">
    <source>
        <dbReference type="ARBA" id="ARBA00023163"/>
    </source>
</evidence>
<comment type="subcellular location">
    <subcellularLocation>
        <location evidence="1">Nucleus</location>
    </subcellularLocation>
</comment>
<dbReference type="Pfam" id="PF25316">
    <property type="entry name" value="TAF2_3rd"/>
    <property type="match status" value="1"/>
</dbReference>
<dbReference type="InterPro" id="IPR057991">
    <property type="entry name" value="TPR_TAF2_C"/>
</dbReference>
<keyword evidence="6" id="KW-0539">Nucleus</keyword>
<dbReference type="Proteomes" id="UP000186594">
    <property type="component" value="Unassembled WGS sequence"/>
</dbReference>
<dbReference type="OMA" id="EQPDYQW"/>
<dbReference type="GO" id="GO:0003682">
    <property type="term" value="F:chromatin binding"/>
    <property type="evidence" value="ECO:0007669"/>
    <property type="project" value="EnsemblFungi"/>
</dbReference>
<dbReference type="GO" id="GO:0005669">
    <property type="term" value="C:transcription factor TFIID complex"/>
    <property type="evidence" value="ECO:0007669"/>
    <property type="project" value="EnsemblFungi"/>
</dbReference>
<dbReference type="PANTHER" id="PTHR15137">
    <property type="entry name" value="TRANSCRIPTION INITIATION FACTOR TFIID"/>
    <property type="match status" value="1"/>
</dbReference>
<dbReference type="GO" id="GO:0045944">
    <property type="term" value="P:positive regulation of transcription by RNA polymerase II"/>
    <property type="evidence" value="ECO:0007669"/>
    <property type="project" value="EnsemblFungi"/>
</dbReference>
<dbReference type="InterPro" id="IPR027268">
    <property type="entry name" value="Peptidase_M4/M1_CTD_sf"/>
</dbReference>
<evidence type="ECO:0000256" key="4">
    <source>
        <dbReference type="ARBA" id="ARBA00023015"/>
    </source>
</evidence>
<name>A0A1U7LS12_NEOID</name>
<keyword evidence="9" id="KW-0648">Protein biosynthesis</keyword>